<accession>A0A165LVS0</accession>
<name>A0A165LVS0_PELLU</name>
<organism evidence="2 3">
    <name type="scientific">Pelodictyon luteolum</name>
    <dbReference type="NCBI Taxonomy" id="1100"/>
    <lineage>
        <taxon>Bacteria</taxon>
        <taxon>Pseudomonadati</taxon>
        <taxon>Chlorobiota</taxon>
        <taxon>Chlorobiia</taxon>
        <taxon>Chlorobiales</taxon>
        <taxon>Chlorobiaceae</taxon>
        <taxon>Chlorobium/Pelodictyon group</taxon>
        <taxon>Pelodictyon</taxon>
    </lineage>
</organism>
<feature type="compositionally biased region" description="Basic residues" evidence="1">
    <location>
        <begin position="78"/>
        <end position="88"/>
    </location>
</feature>
<sequence length="88" mass="9442">MSLSKKGELDHAMKMMMKHKYTLSGAGSVFNLAGASTRPVKIGDASDDIRALRSDWGIVGNEIRKATVAVKSSPAPKATRKNASRPSR</sequence>
<reference evidence="2 3" key="1">
    <citation type="submission" date="2016-03" db="EMBL/GenBank/DDBJ databases">
        <title>Speciation and ecological success in dimly lit waters: horizontal gene transfer in a green sulfur bacteria bloom unveiled by metagenomic assembly.</title>
        <authorList>
            <person name="Llorens-Mares T."/>
            <person name="Liu Z."/>
            <person name="Allen L.Z."/>
            <person name="Rusch D.B."/>
            <person name="Craig M.T."/>
            <person name="Dupont C.L."/>
            <person name="Bryant D.A."/>
            <person name="Casamayor E.O."/>
        </authorList>
    </citation>
    <scope>NUCLEOTIDE SEQUENCE [LARGE SCALE GENOMIC DNA]</scope>
    <source>
        <strain evidence="2">CIII</strain>
    </source>
</reference>
<feature type="region of interest" description="Disordered" evidence="1">
    <location>
        <begin position="69"/>
        <end position="88"/>
    </location>
</feature>
<evidence type="ECO:0000313" key="3">
    <source>
        <dbReference type="Proteomes" id="UP000076481"/>
    </source>
</evidence>
<proteinExistence type="predicted"/>
<evidence type="ECO:0000313" key="2">
    <source>
        <dbReference type="EMBL" id="KZK74492.1"/>
    </source>
</evidence>
<gene>
    <name evidence="2" type="ORF">A3K90_08865</name>
</gene>
<dbReference type="AlphaFoldDB" id="A0A165LVS0"/>
<dbReference type="EMBL" id="LVWG01000024">
    <property type="protein sequence ID" value="KZK74492.1"/>
    <property type="molecule type" value="Genomic_DNA"/>
</dbReference>
<dbReference type="Proteomes" id="UP000076481">
    <property type="component" value="Unassembled WGS sequence"/>
</dbReference>
<comment type="caution">
    <text evidence="2">The sequence shown here is derived from an EMBL/GenBank/DDBJ whole genome shotgun (WGS) entry which is preliminary data.</text>
</comment>
<evidence type="ECO:0000256" key="1">
    <source>
        <dbReference type="SAM" id="MobiDB-lite"/>
    </source>
</evidence>
<protein>
    <submittedName>
        <fullName evidence="2">Uncharacterized protein</fullName>
    </submittedName>
</protein>